<name>A0A917J296_9BACT</name>
<keyword evidence="1" id="KW-0812">Transmembrane</keyword>
<keyword evidence="3" id="KW-1185">Reference proteome</keyword>
<comment type="caution">
    <text evidence="2">The sequence shown here is derived from an EMBL/GenBank/DDBJ whole genome shotgun (WGS) entry which is preliminary data.</text>
</comment>
<feature type="transmembrane region" description="Helical" evidence="1">
    <location>
        <begin position="348"/>
        <end position="369"/>
    </location>
</feature>
<evidence type="ECO:0000313" key="2">
    <source>
        <dbReference type="EMBL" id="GGH76179.1"/>
    </source>
</evidence>
<dbReference type="AlphaFoldDB" id="A0A917J296"/>
<dbReference type="Pfam" id="PF03929">
    <property type="entry name" value="PepSY_TM"/>
    <property type="match status" value="1"/>
</dbReference>
<dbReference type="PANTHER" id="PTHR34219:SF3">
    <property type="entry name" value="BLL7967 PROTEIN"/>
    <property type="match status" value="1"/>
</dbReference>
<dbReference type="PANTHER" id="PTHR34219">
    <property type="entry name" value="IRON-REGULATED INNER MEMBRANE PROTEIN-RELATED"/>
    <property type="match status" value="1"/>
</dbReference>
<dbReference type="EMBL" id="BMIB01000004">
    <property type="protein sequence ID" value="GGH76179.1"/>
    <property type="molecule type" value="Genomic_DNA"/>
</dbReference>
<dbReference type="Proteomes" id="UP000627292">
    <property type="component" value="Unassembled WGS sequence"/>
</dbReference>
<keyword evidence="1" id="KW-1133">Transmembrane helix</keyword>
<evidence type="ECO:0000313" key="3">
    <source>
        <dbReference type="Proteomes" id="UP000627292"/>
    </source>
</evidence>
<dbReference type="PROSITE" id="PS51257">
    <property type="entry name" value="PROKAR_LIPOPROTEIN"/>
    <property type="match status" value="1"/>
</dbReference>
<accession>A0A917J296</accession>
<gene>
    <name evidence="2" type="ORF">GCM10011379_40630</name>
</gene>
<feature type="transmembrane region" description="Helical" evidence="1">
    <location>
        <begin position="153"/>
        <end position="173"/>
    </location>
</feature>
<sequence length="383" mass="43623">MGLKTKKIIGKIHLWLGLSSGLVVVILGITGCLLAFEEELQPLFYKQRYFVKETGTVRLPADTLIHIARGTLGHHAPPSSLLSYNDPSRTAAVISYKGTTGWNYFNSIKTYQTVYINPYTGRIQYIENTKLEFFRIVLMLHYNLLLEQTGKYIIGYATIIFIVLLISGLVLWWPKNKAAAKQRFAFRWKETTKWKRKNYDLHNISGFYALLFALIIALTGMVWAFAWFDNGMQWIANGGKASPIEKPFQSTPATGRQTNVFNAILSDMQAKAPGDLYDISIPQDDSSAIYGYSQWMHAQYKWTSFYYNQHSGKNLSASYFHQKTRGEQLRSMNYDIHAGSIANMPGRIIMFIVSFICAGLPVTGLYIWIGRRKKTLKPLQASM</sequence>
<reference evidence="2" key="2">
    <citation type="submission" date="2020-09" db="EMBL/GenBank/DDBJ databases">
        <authorList>
            <person name="Sun Q."/>
            <person name="Zhou Y."/>
        </authorList>
    </citation>
    <scope>NUCLEOTIDE SEQUENCE</scope>
    <source>
        <strain evidence="2">CGMCC 1.15290</strain>
    </source>
</reference>
<protein>
    <submittedName>
        <fullName evidence="2">Membrane protein</fullName>
    </submittedName>
</protein>
<dbReference type="InterPro" id="IPR005625">
    <property type="entry name" value="PepSY-ass_TM"/>
</dbReference>
<feature type="transmembrane region" description="Helical" evidence="1">
    <location>
        <begin position="12"/>
        <end position="36"/>
    </location>
</feature>
<proteinExistence type="predicted"/>
<reference evidence="2" key="1">
    <citation type="journal article" date="2014" name="Int. J. Syst. Evol. Microbiol.">
        <title>Complete genome sequence of Corynebacterium casei LMG S-19264T (=DSM 44701T), isolated from a smear-ripened cheese.</title>
        <authorList>
            <consortium name="US DOE Joint Genome Institute (JGI-PGF)"/>
            <person name="Walter F."/>
            <person name="Albersmeier A."/>
            <person name="Kalinowski J."/>
            <person name="Ruckert C."/>
        </authorList>
    </citation>
    <scope>NUCLEOTIDE SEQUENCE</scope>
    <source>
        <strain evidence="2">CGMCC 1.15290</strain>
    </source>
</reference>
<feature type="transmembrane region" description="Helical" evidence="1">
    <location>
        <begin position="206"/>
        <end position="228"/>
    </location>
</feature>
<organism evidence="2 3">
    <name type="scientific">Filimonas zeae</name>
    <dbReference type="NCBI Taxonomy" id="1737353"/>
    <lineage>
        <taxon>Bacteria</taxon>
        <taxon>Pseudomonadati</taxon>
        <taxon>Bacteroidota</taxon>
        <taxon>Chitinophagia</taxon>
        <taxon>Chitinophagales</taxon>
        <taxon>Chitinophagaceae</taxon>
        <taxon>Filimonas</taxon>
    </lineage>
</organism>
<evidence type="ECO:0000256" key="1">
    <source>
        <dbReference type="SAM" id="Phobius"/>
    </source>
</evidence>
<keyword evidence="1" id="KW-0472">Membrane</keyword>